<proteinExistence type="predicted"/>
<dbReference type="KEGG" id="fvr:FVEG_16756"/>
<name>W7N324_GIBM7</name>
<feature type="compositionally biased region" description="Polar residues" evidence="1">
    <location>
        <begin position="87"/>
        <end position="106"/>
    </location>
</feature>
<sequence length="258" mass="27937">MSQYQPRLNVVEQERFLASLDIYRLVLNTEPPSRLFLSADLASTSPAKPSTGTKPNLCLTGSGGPHLKSSCLPRSVAYNLKLVVPSRSSRPTKAPSCSPQSTQMQLGKQKDWELGSSTQRPKGQSEMTTKSVPIYRSTESQSSDERALFLGPMRAMRSPLPIPLLIPSKYPVTRSPRVRNLDAVCAPSASASELPMPYQFASGFSLSVHAASIGKVAMDGHGFVEPTVVTCLVPFSANLISLLRVSFPDFDLLPTSTL</sequence>
<protein>
    <submittedName>
        <fullName evidence="2">Uncharacterized protein</fullName>
    </submittedName>
</protein>
<dbReference type="EMBL" id="DS022255">
    <property type="protein sequence ID" value="EWG51127.1"/>
    <property type="molecule type" value="Genomic_DNA"/>
</dbReference>
<dbReference type="Proteomes" id="UP000009096">
    <property type="component" value="Chromosome 9"/>
</dbReference>
<reference evidence="2 3" key="1">
    <citation type="journal article" date="2010" name="Nature">
        <title>Comparative genomics reveals mobile pathogenicity chromosomes in Fusarium.</title>
        <authorList>
            <person name="Ma L.J."/>
            <person name="van der Does H.C."/>
            <person name="Borkovich K.A."/>
            <person name="Coleman J.J."/>
            <person name="Daboussi M.J."/>
            <person name="Di Pietro A."/>
            <person name="Dufresne M."/>
            <person name="Freitag M."/>
            <person name="Grabherr M."/>
            <person name="Henrissat B."/>
            <person name="Houterman P.M."/>
            <person name="Kang S."/>
            <person name="Shim W.B."/>
            <person name="Woloshuk C."/>
            <person name="Xie X."/>
            <person name="Xu J.R."/>
            <person name="Antoniw J."/>
            <person name="Baker S.E."/>
            <person name="Bluhm B.H."/>
            <person name="Breakspear A."/>
            <person name="Brown D.W."/>
            <person name="Butchko R.A."/>
            <person name="Chapman S."/>
            <person name="Coulson R."/>
            <person name="Coutinho P.M."/>
            <person name="Danchin E.G."/>
            <person name="Diener A."/>
            <person name="Gale L.R."/>
            <person name="Gardiner D.M."/>
            <person name="Goff S."/>
            <person name="Hammond-Kosack K.E."/>
            <person name="Hilburn K."/>
            <person name="Hua-Van A."/>
            <person name="Jonkers W."/>
            <person name="Kazan K."/>
            <person name="Kodira C.D."/>
            <person name="Koehrsen M."/>
            <person name="Kumar L."/>
            <person name="Lee Y.H."/>
            <person name="Li L."/>
            <person name="Manners J.M."/>
            <person name="Miranda-Saavedra D."/>
            <person name="Mukherjee M."/>
            <person name="Park G."/>
            <person name="Park J."/>
            <person name="Park S.Y."/>
            <person name="Proctor R.H."/>
            <person name="Regev A."/>
            <person name="Ruiz-Roldan M.C."/>
            <person name="Sain D."/>
            <person name="Sakthikumar S."/>
            <person name="Sykes S."/>
            <person name="Schwartz D.C."/>
            <person name="Turgeon B.G."/>
            <person name="Wapinski I."/>
            <person name="Yoder O."/>
            <person name="Young S."/>
            <person name="Zeng Q."/>
            <person name="Zhou S."/>
            <person name="Galagan J."/>
            <person name="Cuomo C.A."/>
            <person name="Kistler H.C."/>
            <person name="Rep M."/>
        </authorList>
    </citation>
    <scope>NUCLEOTIDE SEQUENCE [LARGE SCALE GENOMIC DNA]</scope>
    <source>
        <strain evidence="3">M3125 / FGSC 7600</strain>
    </source>
</reference>
<gene>
    <name evidence="2" type="ORF">FVEG_16756</name>
</gene>
<dbReference type="RefSeq" id="XP_018757318.1">
    <property type="nucleotide sequence ID" value="XM_018905993.1"/>
</dbReference>
<feature type="region of interest" description="Disordered" evidence="1">
    <location>
        <begin position="87"/>
        <end position="140"/>
    </location>
</feature>
<accession>W7N324</accession>
<dbReference type="EMBL" id="CM000586">
    <property type="protein sequence ID" value="EWG51127.1"/>
    <property type="molecule type" value="Genomic_DNA"/>
</dbReference>
<dbReference type="OrthoDB" id="10410120at2759"/>
<dbReference type="AlphaFoldDB" id="W7N324"/>
<keyword evidence="3" id="KW-1185">Reference proteome</keyword>
<evidence type="ECO:0000313" key="3">
    <source>
        <dbReference type="Proteomes" id="UP000009096"/>
    </source>
</evidence>
<dbReference type="GeneID" id="30073632"/>
<evidence type="ECO:0000313" key="2">
    <source>
        <dbReference type="EMBL" id="EWG51127.1"/>
    </source>
</evidence>
<feature type="compositionally biased region" description="Polar residues" evidence="1">
    <location>
        <begin position="115"/>
        <end position="140"/>
    </location>
</feature>
<evidence type="ECO:0000256" key="1">
    <source>
        <dbReference type="SAM" id="MobiDB-lite"/>
    </source>
</evidence>
<organism evidence="2 3">
    <name type="scientific">Gibberella moniliformis (strain M3125 / FGSC 7600)</name>
    <name type="common">Maize ear and stalk rot fungus</name>
    <name type="synonym">Fusarium verticillioides</name>
    <dbReference type="NCBI Taxonomy" id="334819"/>
    <lineage>
        <taxon>Eukaryota</taxon>
        <taxon>Fungi</taxon>
        <taxon>Dikarya</taxon>
        <taxon>Ascomycota</taxon>
        <taxon>Pezizomycotina</taxon>
        <taxon>Sordariomycetes</taxon>
        <taxon>Hypocreomycetidae</taxon>
        <taxon>Hypocreales</taxon>
        <taxon>Nectriaceae</taxon>
        <taxon>Fusarium</taxon>
        <taxon>Fusarium fujikuroi species complex</taxon>
    </lineage>
</organism>
<dbReference type="VEuPathDB" id="FungiDB:FVEG_16756"/>